<dbReference type="AlphaFoldDB" id="A0A316UMP6"/>
<feature type="region of interest" description="Disordered" evidence="1">
    <location>
        <begin position="66"/>
        <end position="110"/>
    </location>
</feature>
<dbReference type="GeneID" id="37030190"/>
<keyword evidence="3" id="KW-1185">Reference proteome</keyword>
<organism evidence="2 3">
    <name type="scientific">Jaminaea rosea</name>
    <dbReference type="NCBI Taxonomy" id="1569628"/>
    <lineage>
        <taxon>Eukaryota</taxon>
        <taxon>Fungi</taxon>
        <taxon>Dikarya</taxon>
        <taxon>Basidiomycota</taxon>
        <taxon>Ustilaginomycotina</taxon>
        <taxon>Exobasidiomycetes</taxon>
        <taxon>Microstromatales</taxon>
        <taxon>Microstromatales incertae sedis</taxon>
        <taxon>Jaminaea</taxon>
    </lineage>
</organism>
<evidence type="ECO:0000256" key="1">
    <source>
        <dbReference type="SAM" id="MobiDB-lite"/>
    </source>
</evidence>
<gene>
    <name evidence="2" type="ORF">BDZ90DRAFT_261339</name>
</gene>
<accession>A0A316UMP6</accession>
<protein>
    <submittedName>
        <fullName evidence="2">Uncharacterized protein</fullName>
    </submittedName>
</protein>
<sequence length="126" mass="13736">MRPVALAELITLNTIDELITVAQEIRRKALAERDHARQWSARQHALKLIGRIKHSRLFASIIGIRPEPAQGGVSSTARKRSSTGAGTFHQQQAASGPSTGPGTLQCSRFPEGEQGLVCSDSRRRLL</sequence>
<evidence type="ECO:0000313" key="3">
    <source>
        <dbReference type="Proteomes" id="UP000245884"/>
    </source>
</evidence>
<feature type="compositionally biased region" description="Polar residues" evidence="1">
    <location>
        <begin position="72"/>
        <end position="106"/>
    </location>
</feature>
<name>A0A316UMP6_9BASI</name>
<evidence type="ECO:0000313" key="2">
    <source>
        <dbReference type="EMBL" id="PWN26529.1"/>
    </source>
</evidence>
<proteinExistence type="predicted"/>
<reference evidence="2 3" key="1">
    <citation type="journal article" date="2018" name="Mol. Biol. Evol.">
        <title>Broad Genomic Sampling Reveals a Smut Pathogenic Ancestry of the Fungal Clade Ustilaginomycotina.</title>
        <authorList>
            <person name="Kijpornyongpan T."/>
            <person name="Mondo S.J."/>
            <person name="Barry K."/>
            <person name="Sandor L."/>
            <person name="Lee J."/>
            <person name="Lipzen A."/>
            <person name="Pangilinan J."/>
            <person name="LaButti K."/>
            <person name="Hainaut M."/>
            <person name="Henrissat B."/>
            <person name="Grigoriev I.V."/>
            <person name="Spatafora J.W."/>
            <person name="Aime M.C."/>
        </authorList>
    </citation>
    <scope>NUCLEOTIDE SEQUENCE [LARGE SCALE GENOMIC DNA]</scope>
    <source>
        <strain evidence="2 3">MCA 5214</strain>
    </source>
</reference>
<dbReference type="Proteomes" id="UP000245884">
    <property type="component" value="Unassembled WGS sequence"/>
</dbReference>
<dbReference type="RefSeq" id="XP_025361141.1">
    <property type="nucleotide sequence ID" value="XM_025508367.1"/>
</dbReference>
<dbReference type="EMBL" id="KZ819671">
    <property type="protein sequence ID" value="PWN26529.1"/>
    <property type="molecule type" value="Genomic_DNA"/>
</dbReference>